<comment type="caution">
    <text evidence="3">The sequence shown here is derived from an EMBL/GenBank/DDBJ whole genome shotgun (WGS) entry which is preliminary data.</text>
</comment>
<proteinExistence type="predicted"/>
<feature type="domain" description="CBS" evidence="2">
    <location>
        <begin position="1"/>
        <end position="59"/>
    </location>
</feature>
<evidence type="ECO:0000313" key="4">
    <source>
        <dbReference type="Proteomes" id="UP001527099"/>
    </source>
</evidence>
<dbReference type="Gene3D" id="3.10.580.10">
    <property type="entry name" value="CBS-domain"/>
    <property type="match status" value="1"/>
</dbReference>
<dbReference type="PANTHER" id="PTHR22572">
    <property type="entry name" value="SUGAR-1-PHOSPHATE GUANYL TRANSFERASE"/>
    <property type="match status" value="1"/>
</dbReference>
<dbReference type="Gene3D" id="3.90.550.10">
    <property type="entry name" value="Spore Coat Polysaccharide Biosynthesis Protein SpsA, Chain A"/>
    <property type="match status" value="1"/>
</dbReference>
<dbReference type="Proteomes" id="UP001527099">
    <property type="component" value="Unassembled WGS sequence"/>
</dbReference>
<dbReference type="PROSITE" id="PS51371">
    <property type="entry name" value="CBS"/>
    <property type="match status" value="2"/>
</dbReference>
<dbReference type="EMBL" id="JAMDMX010000016">
    <property type="protein sequence ID" value="MCY9692555.1"/>
    <property type="molecule type" value="Genomic_DNA"/>
</dbReference>
<dbReference type="Pfam" id="PF00483">
    <property type="entry name" value="NTP_transferase"/>
    <property type="match status" value="1"/>
</dbReference>
<dbReference type="InterPro" id="IPR046342">
    <property type="entry name" value="CBS_dom_sf"/>
</dbReference>
<keyword evidence="1" id="KW-0129">CBS domain</keyword>
<dbReference type="InterPro" id="IPR005835">
    <property type="entry name" value="NTP_transferase_dom"/>
</dbReference>
<dbReference type="InterPro" id="IPR050486">
    <property type="entry name" value="Mannose-1P_guanyltransferase"/>
</dbReference>
<dbReference type="InterPro" id="IPR000644">
    <property type="entry name" value="CBS_dom"/>
</dbReference>
<dbReference type="InterPro" id="IPR029044">
    <property type="entry name" value="Nucleotide-diphossugar_trans"/>
</dbReference>
<protein>
    <submittedName>
        <fullName evidence="3">Nucleotidyltransferase family protein</fullName>
    </submittedName>
</protein>
<gene>
    <name evidence="3" type="ORF">M5X19_06520</name>
</gene>
<sequence length="348" mass="39866">MQWKDALVTTDTTVKEAIRQIDSNSLQIVLVIDGDSRLMGTVTDGDIRRGILKGVALDEPVMLVMNSNPIVARTYELKEDILKMMKQKHLHHIPIIDENGCVIGLETIDNLVEPDVMDNWVILMAGGLGTRLRPLTDECPKPLLPVGGKPLLETIIGNFVSYGFRKFYISVNYMADKLMEYFGDGSQWEIQIKYIHESKRMGTAGSLGLLDELPTKPMIIMNGDLLTKVNFNQLLDFHQEQKILATMCVRDYEFQVPYGVIHVSKNKLVNIQEKPIMHYFVSAGIYVLDPKVLNYIPSDEFYDMPTLFEKLIQMNYEPSVFPIREYWLDIGRMDDFEKANSEFSRVFQ</sequence>
<evidence type="ECO:0000256" key="1">
    <source>
        <dbReference type="PROSITE-ProRule" id="PRU00703"/>
    </source>
</evidence>
<dbReference type="CDD" id="cd04607">
    <property type="entry name" value="CBS_pair_NTP_transferase_assoc"/>
    <property type="match status" value="1"/>
</dbReference>
<evidence type="ECO:0000313" key="3">
    <source>
        <dbReference type="EMBL" id="MCY9692555.1"/>
    </source>
</evidence>
<dbReference type="CDD" id="cd06426">
    <property type="entry name" value="NTP_transferase_like_2"/>
    <property type="match status" value="1"/>
</dbReference>
<name>A0ABT4G8P5_9BACL</name>
<dbReference type="Pfam" id="PF00571">
    <property type="entry name" value="CBS"/>
    <property type="match status" value="2"/>
</dbReference>
<organism evidence="3 4">
    <name type="scientific">Paenibacillus alginolyticus</name>
    <dbReference type="NCBI Taxonomy" id="59839"/>
    <lineage>
        <taxon>Bacteria</taxon>
        <taxon>Bacillati</taxon>
        <taxon>Bacillota</taxon>
        <taxon>Bacilli</taxon>
        <taxon>Bacillales</taxon>
        <taxon>Paenibacillaceae</taxon>
        <taxon>Paenibacillus</taxon>
    </lineage>
</organism>
<keyword evidence="4" id="KW-1185">Reference proteome</keyword>
<reference evidence="3 4" key="1">
    <citation type="submission" date="2022-05" db="EMBL/GenBank/DDBJ databases">
        <title>Genome Sequencing of Bee-Associated Microbes.</title>
        <authorList>
            <person name="Dunlap C."/>
        </authorList>
    </citation>
    <scope>NUCLEOTIDE SEQUENCE [LARGE SCALE GENOMIC DNA]</scope>
    <source>
        <strain evidence="3 4">NRRL B-14421</strain>
    </source>
</reference>
<dbReference type="RefSeq" id="WP_268614088.1">
    <property type="nucleotide sequence ID" value="NZ_JAMDMX010000016.1"/>
</dbReference>
<accession>A0ABT4G8P5</accession>
<evidence type="ECO:0000259" key="2">
    <source>
        <dbReference type="PROSITE" id="PS51371"/>
    </source>
</evidence>
<feature type="domain" description="CBS" evidence="2">
    <location>
        <begin position="65"/>
        <end position="122"/>
    </location>
</feature>
<dbReference type="SUPFAM" id="SSF54631">
    <property type="entry name" value="CBS-domain pair"/>
    <property type="match status" value="1"/>
</dbReference>
<dbReference type="SUPFAM" id="SSF53448">
    <property type="entry name" value="Nucleotide-diphospho-sugar transferases"/>
    <property type="match status" value="1"/>
</dbReference>